<dbReference type="InterPro" id="IPR050106">
    <property type="entry name" value="HistidinolP_aminotransfase"/>
</dbReference>
<dbReference type="PANTHER" id="PTHR43643">
    <property type="entry name" value="HISTIDINOL-PHOSPHATE AMINOTRANSFERASE 2"/>
    <property type="match status" value="1"/>
</dbReference>
<sequence length="359" mass="40927">MILNPELKEIPIYQPGKPIEDVQEELGLTNVMKLASNENPFGASKRIRERILKELEMITIYPDGAGRNLKERIADLYHIAPEQIILGNGSDEIIQYLSRAYLNSNTEVIMATPTFPMYKTNALMEGAKVIEIPLVEGKHDLEKMAEVISEKTALIWICNPNNPTGTIISEQELISFLDFVPKDKLVILDEAYAEYVTDQTYPDSLQLLSKYPNLMILRTFSKIYGLASLRIGYGISNLKVIQDLLRIKEPFNANRFAQVSAEEAILDQEFIQYCKEQNEKNKQYFLDELQQLGFSYFPSETNFVLVNVNTDDQLVFQKLLEEGIIIRAGSKLGFPGWIRVTIGTKEQMEKVVDTLKQFA</sequence>
<comment type="caution">
    <text evidence="9">The sequence shown here is derived from an EMBL/GenBank/DDBJ whole genome shotgun (WGS) entry which is preliminary data.</text>
</comment>
<protein>
    <recommendedName>
        <fullName evidence="7">Histidinol-phosphate aminotransferase</fullName>
        <ecNumber evidence="7">2.6.1.9</ecNumber>
    </recommendedName>
    <alternativeName>
        <fullName evidence="7">Imidazole acetol-phosphate transaminase</fullName>
    </alternativeName>
</protein>
<keyword evidence="6 7" id="KW-0368">Histidine biosynthesis</keyword>
<dbReference type="Gene3D" id="3.90.1150.10">
    <property type="entry name" value="Aspartate Aminotransferase, domain 1"/>
    <property type="match status" value="1"/>
</dbReference>
<name>A0A135L3Z0_9BACI</name>
<comment type="similarity">
    <text evidence="7">Belongs to the class-II pyridoxal-phosphate-dependent aminotransferase family. Histidinol-phosphate aminotransferase subfamily.</text>
</comment>
<dbReference type="InterPro" id="IPR015421">
    <property type="entry name" value="PyrdxlP-dep_Trfase_major"/>
</dbReference>
<dbReference type="RefSeq" id="WP_068724372.1">
    <property type="nucleotide sequence ID" value="NZ_LSKU01000001.1"/>
</dbReference>
<dbReference type="AlphaFoldDB" id="A0A135L3Z0"/>
<dbReference type="InterPro" id="IPR004839">
    <property type="entry name" value="Aminotransferase_I/II_large"/>
</dbReference>
<evidence type="ECO:0000256" key="2">
    <source>
        <dbReference type="ARBA" id="ARBA00011738"/>
    </source>
</evidence>
<dbReference type="NCBIfam" id="TIGR01141">
    <property type="entry name" value="hisC"/>
    <property type="match status" value="1"/>
</dbReference>
<dbReference type="PANTHER" id="PTHR43643:SF3">
    <property type="entry name" value="HISTIDINOL-PHOSPHATE AMINOTRANSFERASE"/>
    <property type="match status" value="1"/>
</dbReference>
<proteinExistence type="inferred from homology"/>
<feature type="modified residue" description="N6-(pyridoxal phosphate)lysine" evidence="7">
    <location>
        <position position="222"/>
    </location>
</feature>
<dbReference type="InterPro" id="IPR015424">
    <property type="entry name" value="PyrdxlP-dep_Trfase"/>
</dbReference>
<comment type="subunit">
    <text evidence="2 7">Homodimer.</text>
</comment>
<evidence type="ECO:0000256" key="4">
    <source>
        <dbReference type="ARBA" id="ARBA00022679"/>
    </source>
</evidence>
<reference evidence="9 10" key="1">
    <citation type="submission" date="2016-02" db="EMBL/GenBank/DDBJ databases">
        <title>Draft Genome for Tepidibacillus decaturensis nov. sp. Strain Z9, an Anaerobic, Moderately Thermophilic and Heterotrophic Bacterium from Deep Subsurface of the Illinois Basin, USA.</title>
        <authorList>
            <person name="Dong Y."/>
            <person name="Chang J.Y."/>
            <person name="Sanford R."/>
            <person name="Fouke B.W."/>
        </authorList>
    </citation>
    <scope>NUCLEOTIDE SEQUENCE [LARGE SCALE GENOMIC DNA]</scope>
    <source>
        <strain evidence="9 10">Z9</strain>
    </source>
</reference>
<gene>
    <name evidence="7" type="primary">hisC</name>
    <name evidence="9" type="ORF">U473_06080</name>
</gene>
<dbReference type="InterPro" id="IPR005861">
    <property type="entry name" value="HisP_aminotrans"/>
</dbReference>
<keyword evidence="5 7" id="KW-0663">Pyridoxal phosphate</keyword>
<dbReference type="GO" id="GO:0004400">
    <property type="term" value="F:histidinol-phosphate transaminase activity"/>
    <property type="evidence" value="ECO:0007669"/>
    <property type="project" value="UniProtKB-UniRule"/>
</dbReference>
<feature type="domain" description="Aminotransferase class I/classII large" evidence="8">
    <location>
        <begin position="30"/>
        <end position="355"/>
    </location>
</feature>
<keyword evidence="10" id="KW-1185">Reference proteome</keyword>
<dbReference type="STRING" id="1413211.U473_06080"/>
<dbReference type="CDD" id="cd00609">
    <property type="entry name" value="AAT_like"/>
    <property type="match status" value="1"/>
</dbReference>
<evidence type="ECO:0000313" key="9">
    <source>
        <dbReference type="EMBL" id="KXG43631.1"/>
    </source>
</evidence>
<dbReference type="GO" id="GO:0030170">
    <property type="term" value="F:pyridoxal phosphate binding"/>
    <property type="evidence" value="ECO:0007669"/>
    <property type="project" value="InterPro"/>
</dbReference>
<dbReference type="Gene3D" id="3.40.640.10">
    <property type="entry name" value="Type I PLP-dependent aspartate aminotransferase-like (Major domain)"/>
    <property type="match status" value="1"/>
</dbReference>
<dbReference type="HAMAP" id="MF_01023">
    <property type="entry name" value="HisC_aminotrans_2"/>
    <property type="match status" value="1"/>
</dbReference>
<accession>A0A135L3Z0</accession>
<dbReference type="InterPro" id="IPR015422">
    <property type="entry name" value="PyrdxlP-dep_Trfase_small"/>
</dbReference>
<comment type="pathway">
    <text evidence="7">Amino-acid biosynthesis; L-histidine biosynthesis; L-histidine from 5-phospho-alpha-D-ribose 1-diphosphate: step 7/9.</text>
</comment>
<evidence type="ECO:0000259" key="8">
    <source>
        <dbReference type="Pfam" id="PF00155"/>
    </source>
</evidence>
<evidence type="ECO:0000256" key="6">
    <source>
        <dbReference type="ARBA" id="ARBA00023102"/>
    </source>
</evidence>
<dbReference type="EMBL" id="LSKU01000001">
    <property type="protein sequence ID" value="KXG43631.1"/>
    <property type="molecule type" value="Genomic_DNA"/>
</dbReference>
<keyword evidence="3 7" id="KW-0032">Aminotransferase</keyword>
<comment type="cofactor">
    <cofactor evidence="1 7">
        <name>pyridoxal 5'-phosphate</name>
        <dbReference type="ChEBI" id="CHEBI:597326"/>
    </cofactor>
</comment>
<evidence type="ECO:0000256" key="7">
    <source>
        <dbReference type="HAMAP-Rule" id="MF_01023"/>
    </source>
</evidence>
<evidence type="ECO:0000256" key="1">
    <source>
        <dbReference type="ARBA" id="ARBA00001933"/>
    </source>
</evidence>
<evidence type="ECO:0000256" key="3">
    <source>
        <dbReference type="ARBA" id="ARBA00022576"/>
    </source>
</evidence>
<dbReference type="Proteomes" id="UP000070352">
    <property type="component" value="Unassembled WGS sequence"/>
</dbReference>
<dbReference type="EC" id="2.6.1.9" evidence="7"/>
<keyword evidence="4 7" id="KW-0808">Transferase</keyword>
<dbReference type="UniPathway" id="UPA00031">
    <property type="reaction ID" value="UER00012"/>
</dbReference>
<dbReference type="Pfam" id="PF00155">
    <property type="entry name" value="Aminotran_1_2"/>
    <property type="match status" value="1"/>
</dbReference>
<comment type="catalytic activity">
    <reaction evidence="7">
        <text>L-histidinol phosphate + 2-oxoglutarate = 3-(imidazol-4-yl)-2-oxopropyl phosphate + L-glutamate</text>
        <dbReference type="Rhea" id="RHEA:23744"/>
        <dbReference type="ChEBI" id="CHEBI:16810"/>
        <dbReference type="ChEBI" id="CHEBI:29985"/>
        <dbReference type="ChEBI" id="CHEBI:57766"/>
        <dbReference type="ChEBI" id="CHEBI:57980"/>
        <dbReference type="EC" id="2.6.1.9"/>
    </reaction>
</comment>
<organism evidence="9 10">
    <name type="scientific">Tepidibacillus decaturensis</name>
    <dbReference type="NCBI Taxonomy" id="1413211"/>
    <lineage>
        <taxon>Bacteria</taxon>
        <taxon>Bacillati</taxon>
        <taxon>Bacillota</taxon>
        <taxon>Bacilli</taxon>
        <taxon>Bacillales</taxon>
        <taxon>Bacillaceae</taxon>
        <taxon>Tepidibacillus</taxon>
    </lineage>
</organism>
<evidence type="ECO:0000313" key="10">
    <source>
        <dbReference type="Proteomes" id="UP000070352"/>
    </source>
</evidence>
<keyword evidence="7" id="KW-0028">Amino-acid biosynthesis</keyword>
<dbReference type="SUPFAM" id="SSF53383">
    <property type="entry name" value="PLP-dependent transferases"/>
    <property type="match status" value="1"/>
</dbReference>
<dbReference type="OrthoDB" id="9813612at2"/>
<dbReference type="GO" id="GO:0000105">
    <property type="term" value="P:L-histidine biosynthetic process"/>
    <property type="evidence" value="ECO:0007669"/>
    <property type="project" value="UniProtKB-UniRule"/>
</dbReference>
<evidence type="ECO:0000256" key="5">
    <source>
        <dbReference type="ARBA" id="ARBA00022898"/>
    </source>
</evidence>